<keyword evidence="6" id="KW-1185">Reference proteome</keyword>
<dbReference type="InterPro" id="IPR002219">
    <property type="entry name" value="PKC_DAG/PE"/>
</dbReference>
<dbReference type="Pfam" id="PF03107">
    <property type="entry name" value="C1_2"/>
    <property type="match status" value="1"/>
</dbReference>
<organism evidence="5 6">
    <name type="scientific">Acer yangbiense</name>
    <dbReference type="NCBI Taxonomy" id="1000413"/>
    <lineage>
        <taxon>Eukaryota</taxon>
        <taxon>Viridiplantae</taxon>
        <taxon>Streptophyta</taxon>
        <taxon>Embryophyta</taxon>
        <taxon>Tracheophyta</taxon>
        <taxon>Spermatophyta</taxon>
        <taxon>Magnoliopsida</taxon>
        <taxon>eudicotyledons</taxon>
        <taxon>Gunneridae</taxon>
        <taxon>Pentapetalae</taxon>
        <taxon>rosids</taxon>
        <taxon>malvids</taxon>
        <taxon>Sapindales</taxon>
        <taxon>Sapindaceae</taxon>
        <taxon>Hippocastanoideae</taxon>
        <taxon>Acereae</taxon>
        <taxon>Acer</taxon>
    </lineage>
</organism>
<evidence type="ECO:0000256" key="2">
    <source>
        <dbReference type="ARBA" id="ARBA00022737"/>
    </source>
</evidence>
<dbReference type="PANTHER" id="PTHR46477">
    <property type="entry name" value="CYSTEINE/HISTIDINE-RICH C1 DOMAIN FAMILY PROTEIN"/>
    <property type="match status" value="1"/>
</dbReference>
<evidence type="ECO:0000313" key="6">
    <source>
        <dbReference type="Proteomes" id="UP000323000"/>
    </source>
</evidence>
<dbReference type="OrthoDB" id="1841377at2759"/>
<name>A0A5C7GYE7_9ROSI</name>
<protein>
    <recommendedName>
        <fullName evidence="4">Phorbol-ester/DAG-type domain-containing protein</fullName>
    </recommendedName>
</protein>
<reference evidence="6" key="1">
    <citation type="journal article" date="2019" name="Gigascience">
        <title>De novo genome assembly of the endangered Acer yangbiense, a plant species with extremely small populations endemic to Yunnan Province, China.</title>
        <authorList>
            <person name="Yang J."/>
            <person name="Wariss H.M."/>
            <person name="Tao L."/>
            <person name="Zhang R."/>
            <person name="Yun Q."/>
            <person name="Hollingsworth P."/>
            <person name="Dao Z."/>
            <person name="Luo G."/>
            <person name="Guo H."/>
            <person name="Ma Y."/>
            <person name="Sun W."/>
        </authorList>
    </citation>
    <scope>NUCLEOTIDE SEQUENCE [LARGE SCALE GENOMIC DNA]</scope>
    <source>
        <strain evidence="6">cv. Malutang</strain>
    </source>
</reference>
<dbReference type="InterPro" id="IPR004146">
    <property type="entry name" value="DC1"/>
</dbReference>
<dbReference type="Gene3D" id="3.30.60.20">
    <property type="match status" value="1"/>
</dbReference>
<evidence type="ECO:0000256" key="1">
    <source>
        <dbReference type="ARBA" id="ARBA00022723"/>
    </source>
</evidence>
<dbReference type="SUPFAM" id="SSF57889">
    <property type="entry name" value="Cysteine-rich domain"/>
    <property type="match status" value="1"/>
</dbReference>
<dbReference type="Proteomes" id="UP000323000">
    <property type="component" value="Chromosome 12"/>
</dbReference>
<dbReference type="PANTHER" id="PTHR46477:SF5">
    <property type="entry name" value="PHORBOL-ESTER_DAG-TYPE DOMAIN-CONTAINING PROTEIN"/>
    <property type="match status" value="1"/>
</dbReference>
<keyword evidence="1" id="KW-0479">Metal-binding</keyword>
<evidence type="ECO:0000259" key="4">
    <source>
        <dbReference type="PROSITE" id="PS50081"/>
    </source>
</evidence>
<dbReference type="EMBL" id="VAHF01000012">
    <property type="protein sequence ID" value="TXG49774.1"/>
    <property type="molecule type" value="Genomic_DNA"/>
</dbReference>
<feature type="domain" description="Phorbol-ester/DAG-type" evidence="4">
    <location>
        <begin position="11"/>
        <end position="65"/>
    </location>
</feature>
<accession>A0A5C7GYE7</accession>
<keyword evidence="3" id="KW-0862">Zinc</keyword>
<comment type="caution">
    <text evidence="5">The sequence shown here is derived from an EMBL/GenBank/DDBJ whole genome shotgun (WGS) entry which is preliminary data.</text>
</comment>
<evidence type="ECO:0000256" key="3">
    <source>
        <dbReference type="ARBA" id="ARBA00022833"/>
    </source>
</evidence>
<dbReference type="GO" id="GO:0046872">
    <property type="term" value="F:metal ion binding"/>
    <property type="evidence" value="ECO:0007669"/>
    <property type="project" value="UniProtKB-KW"/>
</dbReference>
<evidence type="ECO:0000313" key="5">
    <source>
        <dbReference type="EMBL" id="TXG49774.1"/>
    </source>
</evidence>
<proteinExistence type="predicted"/>
<keyword evidence="2" id="KW-0677">Repeat</keyword>
<dbReference type="AlphaFoldDB" id="A0A5C7GYE7"/>
<gene>
    <name evidence="5" type="ORF">EZV62_025649</name>
</gene>
<sequence length="267" mass="31081">MGETHPSHHQNHKLELIKSKKPFKCDGCKEMGVLKSYRCEKCDFDLHKYCMFNKPITHHEFYENCTFIFFDQPPGRKCCKRYCDACGKLVKGFVYHCEEKDLDLHPCCRNLPRKLEVDKVEFDLRDDGVLDKECLWCKKRKLIGSVSGVRGWSYVSKCEEYRFHVYCATEMVVKEFKKDPKKMILLEGCKNESNNNNNDDDDDDTSSGLDVALKNMELPIEGDRRRRRSGKKKYIMIAKMFFKAFVGILLGDPTSSLVCLLVELLAK</sequence>
<dbReference type="PROSITE" id="PS50081">
    <property type="entry name" value="ZF_DAG_PE_2"/>
    <property type="match status" value="1"/>
</dbReference>
<dbReference type="InterPro" id="IPR046349">
    <property type="entry name" value="C1-like_sf"/>
</dbReference>